<keyword evidence="2" id="KW-1185">Reference proteome</keyword>
<evidence type="ECO:0000313" key="1">
    <source>
        <dbReference type="EMBL" id="KNZ49364.1"/>
    </source>
</evidence>
<dbReference type="VEuPathDB" id="FungiDB:VP01_5067g3"/>
<proteinExistence type="predicted"/>
<dbReference type="Proteomes" id="UP000037035">
    <property type="component" value="Unassembled WGS sequence"/>
</dbReference>
<name>A0A0L6ULH6_9BASI</name>
<dbReference type="EMBL" id="LAVV01010239">
    <property type="protein sequence ID" value="KNZ49364.1"/>
    <property type="molecule type" value="Genomic_DNA"/>
</dbReference>
<comment type="caution">
    <text evidence="1">The sequence shown here is derived from an EMBL/GenBank/DDBJ whole genome shotgun (WGS) entry which is preliminary data.</text>
</comment>
<dbReference type="AlphaFoldDB" id="A0A0L6ULH6"/>
<protein>
    <submittedName>
        <fullName evidence="1">Uncharacterized protein</fullName>
    </submittedName>
</protein>
<organism evidence="1 2">
    <name type="scientific">Puccinia sorghi</name>
    <dbReference type="NCBI Taxonomy" id="27349"/>
    <lineage>
        <taxon>Eukaryota</taxon>
        <taxon>Fungi</taxon>
        <taxon>Dikarya</taxon>
        <taxon>Basidiomycota</taxon>
        <taxon>Pucciniomycotina</taxon>
        <taxon>Pucciniomycetes</taxon>
        <taxon>Pucciniales</taxon>
        <taxon>Pucciniaceae</taxon>
        <taxon>Puccinia</taxon>
    </lineage>
</organism>
<gene>
    <name evidence="1" type="ORF">VP01_5067g3</name>
</gene>
<sequence length="93" mass="10641">MWKLPMTEKLQDIGIRKFVIYKINEKLLAGEIKRIGKLNVRAYSMIVQNLETDNLGFASTTLPPANEFNGTALCFLLQKKYAKFDLVSRCATR</sequence>
<accession>A0A0L6ULH6</accession>
<evidence type="ECO:0000313" key="2">
    <source>
        <dbReference type="Proteomes" id="UP000037035"/>
    </source>
</evidence>
<reference evidence="1 2" key="1">
    <citation type="submission" date="2015-08" db="EMBL/GenBank/DDBJ databases">
        <title>Next Generation Sequencing and Analysis of the Genome of Puccinia sorghi L Schw, the Causal Agent of Maize Common Rust.</title>
        <authorList>
            <person name="Rochi L."/>
            <person name="Burguener G."/>
            <person name="Darino M."/>
            <person name="Turjanski A."/>
            <person name="Kreff E."/>
            <person name="Dieguez M.J."/>
            <person name="Sacco F."/>
        </authorList>
    </citation>
    <scope>NUCLEOTIDE SEQUENCE [LARGE SCALE GENOMIC DNA]</scope>
    <source>
        <strain evidence="1 2">RO10H11247</strain>
    </source>
</reference>